<sequence>MEEVIGVVSYINGPVIKAKNMSAFKMREMVMVGKNKLIGEIISLDGDDATVQVYEETSGLKVGEEIVSTLKPLSLKLGPGIIGSIFDGIERPLEKINGIMEGFIPEGIGLISIDTEKLWEVTLNIKKGDFLMQGMIYGEVNETPLVIHRLMVPPGVSGTVMDLKEKGKYNIETPLVKLETGMGETVELKMYQEWPVRSPRPIQSRKPIEKPLITGQRVLDTFFPLAKGGTAAIPGGFGTGKTMTQHQLAKWSDADIIVYIGCGERGNEMTEVLEDFPKLVDPKSGRPLMDRTVLIANTSNMPVAAREASIYTGITIAEYYRDMGYHVAIMADSTSRWAEALREISGRLEEMPAEEGYPAYLPSRLAEFYERAGYVTNLNGLEGSVTIIGAVSPAGGDFSEPVTENTKRFVSSFLGLDKKLAYARHYPAINWLSSYSGYITILSDWYGENIAPDMLELRAKMLKILFEENKLQEIVKLVGEDVLPDDQRLILEISKILKVGFLQQNAFHKDDTYVPLMKQYLMLKTIDLLYERGNGAVKLGVPISVVKNDSLYSDIIKIKYSIPNDQLDMFDGVSRQIKDFYDSLESQYS</sequence>
<dbReference type="Gene3D" id="2.40.50.100">
    <property type="match status" value="1"/>
</dbReference>
<evidence type="ECO:0000313" key="14">
    <source>
        <dbReference type="EMBL" id="KPU46251.1"/>
    </source>
</evidence>
<dbReference type="GO" id="GO:0005524">
    <property type="term" value="F:ATP binding"/>
    <property type="evidence" value="ECO:0007669"/>
    <property type="project" value="UniProtKB-UniRule"/>
</dbReference>
<dbReference type="SUPFAM" id="SSF50615">
    <property type="entry name" value="N-terminal domain of alpha and beta subunits of F1 ATP synthase"/>
    <property type="match status" value="1"/>
</dbReference>
<keyword evidence="3 9" id="KW-0547">Nucleotide-binding</keyword>
<dbReference type="GO" id="GO:0046961">
    <property type="term" value="F:proton-transporting ATPase activity, rotational mechanism"/>
    <property type="evidence" value="ECO:0007669"/>
    <property type="project" value="InterPro"/>
</dbReference>
<dbReference type="GO" id="GO:0042777">
    <property type="term" value="P:proton motive force-driven plasma membrane ATP synthesis"/>
    <property type="evidence" value="ECO:0007669"/>
    <property type="project" value="UniProtKB-UniRule"/>
</dbReference>
<comment type="caution">
    <text evidence="14">The sequence shown here is derived from an EMBL/GenBank/DDBJ whole genome shotgun (WGS) entry which is preliminary data.</text>
</comment>
<dbReference type="Gene3D" id="3.40.50.300">
    <property type="entry name" value="P-loop containing nucleotide triphosphate hydrolases"/>
    <property type="match status" value="1"/>
</dbReference>
<evidence type="ECO:0000256" key="5">
    <source>
        <dbReference type="ARBA" id="ARBA00022840"/>
    </source>
</evidence>
<dbReference type="HAMAP" id="MF_00309">
    <property type="entry name" value="ATP_synth_A_arch"/>
    <property type="match status" value="1"/>
</dbReference>
<dbReference type="InterPro" id="IPR000194">
    <property type="entry name" value="ATPase_F1/V1/A1_a/bsu_nucl-bd"/>
</dbReference>
<dbReference type="Pfam" id="PF02874">
    <property type="entry name" value="ATP-synt_ab_N"/>
    <property type="match status" value="1"/>
</dbReference>
<dbReference type="GO" id="GO:0046933">
    <property type="term" value="F:proton-transporting ATP synthase activity, rotational mechanism"/>
    <property type="evidence" value="ECO:0007669"/>
    <property type="project" value="UniProtKB-UniRule"/>
</dbReference>
<evidence type="ECO:0000256" key="2">
    <source>
        <dbReference type="ARBA" id="ARBA00022448"/>
    </source>
</evidence>
<dbReference type="SUPFAM" id="SSF47917">
    <property type="entry name" value="C-terminal domain of alpha and beta subunits of F1 ATP synthase"/>
    <property type="match status" value="1"/>
</dbReference>
<keyword evidence="2 9" id="KW-0813">Transport</keyword>
<feature type="domain" description="ATPase F1/V1/A1 complex alpha/beta subunit N-terminal" evidence="11">
    <location>
        <begin position="9"/>
        <end position="69"/>
    </location>
</feature>
<dbReference type="EC" id="7.1.2.2" evidence="9"/>
<dbReference type="FunFam" id="2.40.30.20:FF:000002">
    <property type="entry name" value="V-type proton ATPase catalytic subunit A"/>
    <property type="match status" value="1"/>
</dbReference>
<dbReference type="Proteomes" id="UP000050326">
    <property type="component" value="Unassembled WGS sequence"/>
</dbReference>
<dbReference type="EMBL" id="LKET01000012">
    <property type="protein sequence ID" value="KPU46251.1"/>
    <property type="molecule type" value="Genomic_DNA"/>
</dbReference>
<organism evidence="14 15">
    <name type="scientific">Oxobacter pfennigii</name>
    <dbReference type="NCBI Taxonomy" id="36849"/>
    <lineage>
        <taxon>Bacteria</taxon>
        <taxon>Bacillati</taxon>
        <taxon>Bacillota</taxon>
        <taxon>Clostridia</taxon>
        <taxon>Eubacteriales</taxon>
        <taxon>Clostridiaceae</taxon>
        <taxon>Oxobacter</taxon>
    </lineage>
</organism>
<evidence type="ECO:0000313" key="15">
    <source>
        <dbReference type="Proteomes" id="UP000050326"/>
    </source>
</evidence>
<keyword evidence="6 9" id="KW-1278">Translocase</keyword>
<dbReference type="GO" id="GO:0045259">
    <property type="term" value="C:proton-transporting ATP synthase complex"/>
    <property type="evidence" value="ECO:0007669"/>
    <property type="project" value="UniProtKB-ARBA"/>
</dbReference>
<dbReference type="Gene3D" id="1.10.1140.10">
    <property type="entry name" value="Bovine Mitochondrial F1-atpase, Atp Synthase Beta Chain, Chain D, domain 3"/>
    <property type="match status" value="1"/>
</dbReference>
<feature type="domain" description="ATPase F1/V1/A1 complex alpha/beta subunit nucleotide-binding" evidence="10">
    <location>
        <begin position="215"/>
        <end position="436"/>
    </location>
</feature>
<evidence type="ECO:0000259" key="10">
    <source>
        <dbReference type="Pfam" id="PF00006"/>
    </source>
</evidence>
<dbReference type="InterPro" id="IPR036121">
    <property type="entry name" value="ATPase_F1/V1/A1_a/bsu_N_sf"/>
</dbReference>
<dbReference type="Gene3D" id="2.40.30.20">
    <property type="match status" value="1"/>
</dbReference>
<evidence type="ECO:0000256" key="9">
    <source>
        <dbReference type="HAMAP-Rule" id="MF_00309"/>
    </source>
</evidence>
<evidence type="ECO:0000256" key="1">
    <source>
        <dbReference type="ARBA" id="ARBA00008936"/>
    </source>
</evidence>
<dbReference type="STRING" id="36849.OXPF_01700"/>
<comment type="function">
    <text evidence="9">Produces ATP from ADP in the presence of a proton gradient across the membrane. The V-type alpha chain is a catalytic subunit.</text>
</comment>
<feature type="domain" description="ATP synthase A/B type C-terminal" evidence="13">
    <location>
        <begin position="444"/>
        <end position="532"/>
    </location>
</feature>
<keyword evidence="7 9" id="KW-0406">Ion transport</keyword>
<dbReference type="InterPro" id="IPR004100">
    <property type="entry name" value="ATPase_F1/V1/A1_a/bsu_N"/>
</dbReference>
<dbReference type="PANTHER" id="PTHR43607:SF1">
    <property type="entry name" value="H(+)-TRANSPORTING TWO-SECTOR ATPASE"/>
    <property type="match status" value="1"/>
</dbReference>
<reference evidence="14 15" key="1">
    <citation type="submission" date="2015-09" db="EMBL/GenBank/DDBJ databases">
        <title>Genome sequence of Oxobacter pfennigii DSM 3222.</title>
        <authorList>
            <person name="Poehlein A."/>
            <person name="Bengelsdorf F.R."/>
            <person name="Schiel-Bengelsdorf B."/>
            <person name="Duerre P."/>
            <person name="Daniel R."/>
        </authorList>
    </citation>
    <scope>NUCLEOTIDE SEQUENCE [LARGE SCALE GENOMIC DNA]</scope>
    <source>
        <strain evidence="14 15">DSM 3222</strain>
    </source>
</reference>
<protein>
    <recommendedName>
        <fullName evidence="9">V-type ATP synthase alpha chain</fullName>
        <ecNumber evidence="9">7.1.2.2</ecNumber>
    </recommendedName>
    <alternativeName>
        <fullName evidence="9">V-ATPase subunit A</fullName>
    </alternativeName>
</protein>
<evidence type="ECO:0000259" key="13">
    <source>
        <dbReference type="Pfam" id="PF22919"/>
    </source>
</evidence>
<name>A0A0P8YGR7_9CLOT</name>
<keyword evidence="8 9" id="KW-0066">ATP synthesis</keyword>
<feature type="binding site" evidence="9">
    <location>
        <begin position="235"/>
        <end position="242"/>
    </location>
    <ligand>
        <name>ATP</name>
        <dbReference type="ChEBI" id="CHEBI:30616"/>
    </ligand>
</feature>
<evidence type="ECO:0000256" key="7">
    <source>
        <dbReference type="ARBA" id="ARBA00023065"/>
    </source>
</evidence>
<dbReference type="InterPro" id="IPR022878">
    <property type="entry name" value="V-ATPase_asu"/>
</dbReference>
<dbReference type="InterPro" id="IPR055190">
    <property type="entry name" value="ATP-synt_VA_C"/>
</dbReference>
<evidence type="ECO:0000259" key="11">
    <source>
        <dbReference type="Pfam" id="PF02874"/>
    </source>
</evidence>
<dbReference type="PANTHER" id="PTHR43607">
    <property type="entry name" value="V-TYPE PROTON ATPASE CATALYTIC SUBUNIT A"/>
    <property type="match status" value="1"/>
</dbReference>
<evidence type="ECO:0000256" key="3">
    <source>
        <dbReference type="ARBA" id="ARBA00022741"/>
    </source>
</evidence>
<evidence type="ECO:0000256" key="4">
    <source>
        <dbReference type="ARBA" id="ARBA00022781"/>
    </source>
</evidence>
<dbReference type="InterPro" id="IPR027417">
    <property type="entry name" value="P-loop_NTPase"/>
</dbReference>
<dbReference type="OrthoDB" id="9803053at2"/>
<keyword evidence="14" id="KW-0378">Hydrolase</keyword>
<comment type="similarity">
    <text evidence="1 9">Belongs to the ATPase alpha/beta chains family.</text>
</comment>
<evidence type="ECO:0000259" key="12">
    <source>
        <dbReference type="Pfam" id="PF16886"/>
    </source>
</evidence>
<keyword evidence="15" id="KW-1185">Reference proteome</keyword>
<proteinExistence type="inferred from homology"/>
<evidence type="ECO:0000256" key="8">
    <source>
        <dbReference type="ARBA" id="ARBA00023310"/>
    </source>
</evidence>
<dbReference type="InterPro" id="IPR023366">
    <property type="entry name" value="ATP_synth_asu-like_sf"/>
</dbReference>
<dbReference type="CDD" id="cd18111">
    <property type="entry name" value="ATP-synt_V_A-type_alpha_C"/>
    <property type="match status" value="1"/>
</dbReference>
<dbReference type="CDD" id="cd01134">
    <property type="entry name" value="V_A-ATPase_A"/>
    <property type="match status" value="1"/>
</dbReference>
<dbReference type="InterPro" id="IPR031686">
    <property type="entry name" value="ATP-synth_a_Xtn"/>
</dbReference>
<keyword evidence="5 9" id="KW-0067">ATP-binding</keyword>
<dbReference type="AlphaFoldDB" id="A0A0P8YGR7"/>
<dbReference type="PATRIC" id="fig|36849.3.peg.189"/>
<keyword evidence="4 9" id="KW-0375">Hydrogen ion transport</keyword>
<dbReference type="Pfam" id="PF00006">
    <property type="entry name" value="ATP-synt_ab"/>
    <property type="match status" value="1"/>
</dbReference>
<gene>
    <name evidence="14" type="primary">atpA_1</name>
    <name evidence="9" type="synonym">atpA</name>
    <name evidence="14" type="ORF">OXPF_01700</name>
</gene>
<dbReference type="SUPFAM" id="SSF52540">
    <property type="entry name" value="P-loop containing nucleoside triphosphate hydrolases"/>
    <property type="match status" value="1"/>
</dbReference>
<dbReference type="GO" id="GO:0016787">
    <property type="term" value="F:hydrolase activity"/>
    <property type="evidence" value="ECO:0007669"/>
    <property type="project" value="UniProtKB-KW"/>
</dbReference>
<dbReference type="NCBIfam" id="NF003220">
    <property type="entry name" value="PRK04192.1"/>
    <property type="match status" value="1"/>
</dbReference>
<dbReference type="Pfam" id="PF22919">
    <property type="entry name" value="ATP-synt_VA_C"/>
    <property type="match status" value="1"/>
</dbReference>
<dbReference type="InterPro" id="IPR024034">
    <property type="entry name" value="ATPase_F1/V1_b/a_C"/>
</dbReference>
<dbReference type="RefSeq" id="WP_054873325.1">
    <property type="nucleotide sequence ID" value="NZ_LKET01000012.1"/>
</dbReference>
<evidence type="ECO:0000256" key="6">
    <source>
        <dbReference type="ARBA" id="ARBA00022967"/>
    </source>
</evidence>
<accession>A0A0P8YGR7</accession>
<comment type="catalytic activity">
    <reaction evidence="9">
        <text>ATP + H2O + 4 H(+)(in) = ADP + phosphate + 5 H(+)(out)</text>
        <dbReference type="Rhea" id="RHEA:57720"/>
        <dbReference type="ChEBI" id="CHEBI:15377"/>
        <dbReference type="ChEBI" id="CHEBI:15378"/>
        <dbReference type="ChEBI" id="CHEBI:30616"/>
        <dbReference type="ChEBI" id="CHEBI:43474"/>
        <dbReference type="ChEBI" id="CHEBI:456216"/>
        <dbReference type="EC" id="7.1.2.2"/>
    </reaction>
</comment>
<feature type="domain" description="ATPsynthase alpha/beta subunit barrel-sandwich" evidence="12">
    <location>
        <begin position="112"/>
        <end position="197"/>
    </location>
</feature>
<dbReference type="Pfam" id="PF16886">
    <property type="entry name" value="ATP-synt_ab_Xtn"/>
    <property type="match status" value="1"/>
</dbReference>